<comment type="pathway">
    <text evidence="4">Amino-acid biosynthesis.</text>
</comment>
<proteinExistence type="predicted"/>
<dbReference type="InterPro" id="IPR009051">
    <property type="entry name" value="Helical_ferredxn"/>
</dbReference>
<accession>A0AB37NUN8</accession>
<feature type="region of interest" description="Disordered" evidence="5">
    <location>
        <begin position="1"/>
        <end position="26"/>
    </location>
</feature>
<name>A0AB37NUN8_LISMN</name>
<comment type="caution">
    <text evidence="8">The sequence shown here is derived from an EMBL/GenBank/DDBJ whole genome shotgun (WGS) entry which is preliminary data.</text>
</comment>
<evidence type="ECO:0000256" key="2">
    <source>
        <dbReference type="ARBA" id="ARBA00023002"/>
    </source>
</evidence>
<sequence length="495" mass="54034">MGKATGFMEYDRIPSPGRDPKSRTRDWNEYSLPMPVADLTIQAARCMDCGVPFCSVGMEIKNGVSGCPLHNLIPEWNDAVYRGDWYEALQLLLKTNNFPEFTGRICPAPCEGGCTVAISEPAVGIKSIEKAIIDRGFEEGWIKPAPPKKRTGKRIAVIGSGPAGLACADQLNKAGHSVTVIEKSDRIGGLLMYGIPTMKLEKEQVTRRVNLMAEEGIEFVTGVAAGTDVTFAELREEYDSIVLATGAGNARDIPLAGRDAAGIHFAVPYLSQSTRDNLDNGGVQTLSAKGKNVVIIGGGDTGADCVATALRQGAKSIYQFGIQDKLPELRDGENPWPQYPRVFKMDYAHEEAEAVYGRDPREYLINTTSFEKDETGNLVGLHTVEVEENKAERKYTPIQGSEKYFEVDMVLIAIGFAGTTEDIFTNFGVGKTDRHTIDAAKGFYRTSEEGVFACGDARHGQSLVVTAIAEGREAAREVDFYLMGETFLIISFQKR</sequence>
<evidence type="ECO:0000256" key="4">
    <source>
        <dbReference type="ARBA" id="ARBA00029440"/>
    </source>
</evidence>
<evidence type="ECO:0000256" key="1">
    <source>
        <dbReference type="ARBA" id="ARBA00022605"/>
    </source>
</evidence>
<evidence type="ECO:0000256" key="5">
    <source>
        <dbReference type="SAM" id="MobiDB-lite"/>
    </source>
</evidence>
<evidence type="ECO:0000256" key="3">
    <source>
        <dbReference type="ARBA" id="ARBA00023164"/>
    </source>
</evidence>
<evidence type="ECO:0000259" key="7">
    <source>
        <dbReference type="Pfam" id="PF14691"/>
    </source>
</evidence>
<keyword evidence="1" id="KW-0028">Amino-acid biosynthesis</keyword>
<feature type="domain" description="Dihydroprymidine dehydrogenase" evidence="7">
    <location>
        <begin position="24"/>
        <end position="140"/>
    </location>
</feature>
<dbReference type="SUPFAM" id="SSF51971">
    <property type="entry name" value="Nucleotide-binding domain"/>
    <property type="match status" value="2"/>
</dbReference>
<dbReference type="Gene3D" id="3.50.50.60">
    <property type="entry name" value="FAD/NAD(P)-binding domain"/>
    <property type="match status" value="2"/>
</dbReference>
<dbReference type="Proteomes" id="UP000280270">
    <property type="component" value="Unassembled WGS sequence"/>
</dbReference>
<dbReference type="InterPro" id="IPR036188">
    <property type="entry name" value="FAD/NAD-bd_sf"/>
</dbReference>
<dbReference type="GO" id="GO:0006537">
    <property type="term" value="P:glutamate biosynthetic process"/>
    <property type="evidence" value="ECO:0007669"/>
    <property type="project" value="UniProtKB-KW"/>
</dbReference>
<reference evidence="8 9" key="1">
    <citation type="journal article" date="2018" name="BMC Genomics">
        <title>Genes significantly associated with lineage II food isolates of Listeria monocytogenes.</title>
        <authorList>
            <person name="Pirone-Davies C."/>
            <person name="Chen Y."/>
            <person name="Pightling A."/>
            <person name="Ryan G."/>
            <person name="Wang Y."/>
            <person name="Yao K."/>
            <person name="Hoffmann M."/>
            <person name="Allard M.W."/>
        </authorList>
    </citation>
    <scope>NUCLEOTIDE SEQUENCE [LARGE SCALE GENOMIC DNA]</scope>
    <source>
        <strain evidence="8 9">CFSAN028761</strain>
    </source>
</reference>
<dbReference type="EMBL" id="QUQA01000003">
    <property type="protein sequence ID" value="RKC05874.1"/>
    <property type="molecule type" value="Genomic_DNA"/>
</dbReference>
<dbReference type="PANTHER" id="PTHR43100">
    <property type="entry name" value="GLUTAMATE SYNTHASE [NADPH] SMALL CHAIN"/>
    <property type="match status" value="1"/>
</dbReference>
<dbReference type="Pfam" id="PF14691">
    <property type="entry name" value="Fer4_20"/>
    <property type="match status" value="1"/>
</dbReference>
<feature type="domain" description="FAD/NAD(P)-binding" evidence="6">
    <location>
        <begin position="154"/>
        <end position="471"/>
    </location>
</feature>
<dbReference type="PANTHER" id="PTHR43100:SF1">
    <property type="entry name" value="GLUTAMATE SYNTHASE [NADPH] SMALL CHAIN"/>
    <property type="match status" value="1"/>
</dbReference>
<dbReference type="SUPFAM" id="SSF46548">
    <property type="entry name" value="alpha-helical ferredoxin"/>
    <property type="match status" value="1"/>
</dbReference>
<dbReference type="Gene3D" id="1.10.1060.10">
    <property type="entry name" value="Alpha-helical ferredoxin"/>
    <property type="match status" value="1"/>
</dbReference>
<gene>
    <name evidence="8" type="primary">gltB</name>
    <name evidence="8" type="ORF">AE233_00053</name>
</gene>
<dbReference type="AlphaFoldDB" id="A0AB37NUN8"/>
<dbReference type="RefSeq" id="WP_120139646.1">
    <property type="nucleotide sequence ID" value="NZ_QUQA01000003.1"/>
</dbReference>
<dbReference type="NCBIfam" id="TIGR01317">
    <property type="entry name" value="GOGAT_sm_gam"/>
    <property type="match status" value="1"/>
</dbReference>
<organism evidence="8 9">
    <name type="scientific">Listeria monocytogenes</name>
    <dbReference type="NCBI Taxonomy" id="1639"/>
    <lineage>
        <taxon>Bacteria</taxon>
        <taxon>Bacillati</taxon>
        <taxon>Bacillota</taxon>
        <taxon>Bacilli</taxon>
        <taxon>Bacillales</taxon>
        <taxon>Listeriaceae</taxon>
        <taxon>Listeria</taxon>
    </lineage>
</organism>
<dbReference type="GO" id="GO:0016639">
    <property type="term" value="F:oxidoreductase activity, acting on the CH-NH2 group of donors, NAD or NADP as acceptor"/>
    <property type="evidence" value="ECO:0007669"/>
    <property type="project" value="InterPro"/>
</dbReference>
<evidence type="ECO:0000313" key="9">
    <source>
        <dbReference type="Proteomes" id="UP000280270"/>
    </source>
</evidence>
<evidence type="ECO:0000313" key="8">
    <source>
        <dbReference type="EMBL" id="RKC05874.1"/>
    </source>
</evidence>
<dbReference type="InterPro" id="IPR023753">
    <property type="entry name" value="FAD/NAD-binding_dom"/>
</dbReference>
<evidence type="ECO:0000259" key="6">
    <source>
        <dbReference type="Pfam" id="PF07992"/>
    </source>
</evidence>
<dbReference type="EC" id="1.4.1.13" evidence="8"/>
<dbReference type="InterPro" id="IPR028261">
    <property type="entry name" value="DPD_II"/>
</dbReference>
<dbReference type="GO" id="GO:0051536">
    <property type="term" value="F:iron-sulfur cluster binding"/>
    <property type="evidence" value="ECO:0007669"/>
    <property type="project" value="InterPro"/>
</dbReference>
<dbReference type="InterPro" id="IPR006005">
    <property type="entry name" value="Glut_synth_ssu1"/>
</dbReference>
<dbReference type="Pfam" id="PF07992">
    <property type="entry name" value="Pyr_redox_2"/>
    <property type="match status" value="1"/>
</dbReference>
<dbReference type="InterPro" id="IPR051394">
    <property type="entry name" value="Glutamate_Synthase"/>
</dbReference>
<protein>
    <submittedName>
        <fullName evidence="8">Glutamate synthase [NADPH] small chain</fullName>
        <ecNumber evidence="8">1.4.1.13</ecNumber>
    </submittedName>
</protein>
<dbReference type="GO" id="GO:0004355">
    <property type="term" value="F:glutamate synthase (NADPH) activity"/>
    <property type="evidence" value="ECO:0007669"/>
    <property type="project" value="UniProtKB-EC"/>
</dbReference>
<keyword evidence="3" id="KW-0314">Glutamate biosynthesis</keyword>
<dbReference type="PRINTS" id="PR00419">
    <property type="entry name" value="ADXRDTASE"/>
</dbReference>
<keyword evidence="2 8" id="KW-0560">Oxidoreductase</keyword>